<feature type="transmembrane region" description="Helical" evidence="1">
    <location>
        <begin position="229"/>
        <end position="251"/>
    </location>
</feature>
<feature type="transmembrane region" description="Helical" evidence="1">
    <location>
        <begin position="91"/>
        <end position="110"/>
    </location>
</feature>
<dbReference type="AlphaFoldDB" id="W4JVJ1"/>
<evidence type="ECO:0000313" key="3">
    <source>
        <dbReference type="EMBL" id="ETW76876.1"/>
    </source>
</evidence>
<gene>
    <name evidence="3" type="ORF">HETIRDRAFT_436664</name>
</gene>
<organism evidence="3 4">
    <name type="scientific">Heterobasidion irregulare (strain TC 32-1)</name>
    <dbReference type="NCBI Taxonomy" id="747525"/>
    <lineage>
        <taxon>Eukaryota</taxon>
        <taxon>Fungi</taxon>
        <taxon>Dikarya</taxon>
        <taxon>Basidiomycota</taxon>
        <taxon>Agaricomycotina</taxon>
        <taxon>Agaricomycetes</taxon>
        <taxon>Russulales</taxon>
        <taxon>Bondarzewiaceae</taxon>
        <taxon>Heterobasidion</taxon>
        <taxon>Heterobasidion annosum species complex</taxon>
    </lineage>
</organism>
<keyword evidence="1" id="KW-0812">Transmembrane</keyword>
<feature type="domain" description="DUF6534" evidence="2">
    <location>
        <begin position="193"/>
        <end position="281"/>
    </location>
</feature>
<evidence type="ECO:0000256" key="1">
    <source>
        <dbReference type="SAM" id="Phobius"/>
    </source>
</evidence>
<keyword evidence="1" id="KW-1133">Transmembrane helix</keyword>
<dbReference type="HOGENOM" id="CLU_758771_0_0_1"/>
<evidence type="ECO:0000259" key="2">
    <source>
        <dbReference type="Pfam" id="PF20152"/>
    </source>
</evidence>
<evidence type="ECO:0000313" key="4">
    <source>
        <dbReference type="Proteomes" id="UP000030671"/>
    </source>
</evidence>
<dbReference type="OrthoDB" id="3206554at2759"/>
<dbReference type="RefSeq" id="XP_009551741.1">
    <property type="nucleotide sequence ID" value="XM_009553446.1"/>
</dbReference>
<dbReference type="EMBL" id="KI925464">
    <property type="protein sequence ID" value="ETW76876.1"/>
    <property type="molecule type" value="Genomic_DNA"/>
</dbReference>
<dbReference type="eggNOG" id="ENOG502SH62">
    <property type="taxonomic scope" value="Eukaryota"/>
</dbReference>
<name>W4JVJ1_HETIT</name>
<dbReference type="GeneID" id="20674903"/>
<dbReference type="KEGG" id="hir:HETIRDRAFT_436664"/>
<dbReference type="PANTHER" id="PTHR40465:SF1">
    <property type="entry name" value="DUF6534 DOMAIN-CONTAINING PROTEIN"/>
    <property type="match status" value="1"/>
</dbReference>
<feature type="transmembrane region" description="Helical" evidence="1">
    <location>
        <begin position="12"/>
        <end position="37"/>
    </location>
</feature>
<reference evidence="3 4" key="1">
    <citation type="journal article" date="2012" name="New Phytol.">
        <title>Insight into trade-off between wood decay and parasitism from the genome of a fungal forest pathogen.</title>
        <authorList>
            <person name="Olson A."/>
            <person name="Aerts A."/>
            <person name="Asiegbu F."/>
            <person name="Belbahri L."/>
            <person name="Bouzid O."/>
            <person name="Broberg A."/>
            <person name="Canback B."/>
            <person name="Coutinho P.M."/>
            <person name="Cullen D."/>
            <person name="Dalman K."/>
            <person name="Deflorio G."/>
            <person name="van Diepen L.T."/>
            <person name="Dunand C."/>
            <person name="Duplessis S."/>
            <person name="Durling M."/>
            <person name="Gonthier P."/>
            <person name="Grimwood J."/>
            <person name="Fossdal C.G."/>
            <person name="Hansson D."/>
            <person name="Henrissat B."/>
            <person name="Hietala A."/>
            <person name="Himmelstrand K."/>
            <person name="Hoffmeister D."/>
            <person name="Hogberg N."/>
            <person name="James T.Y."/>
            <person name="Karlsson M."/>
            <person name="Kohler A."/>
            <person name="Kues U."/>
            <person name="Lee Y.H."/>
            <person name="Lin Y.C."/>
            <person name="Lind M."/>
            <person name="Lindquist E."/>
            <person name="Lombard V."/>
            <person name="Lucas S."/>
            <person name="Lunden K."/>
            <person name="Morin E."/>
            <person name="Murat C."/>
            <person name="Park J."/>
            <person name="Raffaello T."/>
            <person name="Rouze P."/>
            <person name="Salamov A."/>
            <person name="Schmutz J."/>
            <person name="Solheim H."/>
            <person name="Stahlberg J."/>
            <person name="Velez H."/>
            <person name="de Vries R.P."/>
            <person name="Wiebenga A."/>
            <person name="Woodward S."/>
            <person name="Yakovlev I."/>
            <person name="Garbelotto M."/>
            <person name="Martin F."/>
            <person name="Grigoriev I.V."/>
            <person name="Stenlid J."/>
        </authorList>
    </citation>
    <scope>NUCLEOTIDE SEQUENCE [LARGE SCALE GENOMIC DNA]</scope>
    <source>
        <strain evidence="3 4">TC 32-1</strain>
    </source>
</reference>
<feature type="transmembrane region" description="Helical" evidence="1">
    <location>
        <begin position="182"/>
        <end position="208"/>
    </location>
</feature>
<keyword evidence="1" id="KW-0472">Membrane</keyword>
<dbReference type="Pfam" id="PF20152">
    <property type="entry name" value="DUF6534"/>
    <property type="match status" value="1"/>
</dbReference>
<dbReference type="InterPro" id="IPR045339">
    <property type="entry name" value="DUF6534"/>
</dbReference>
<dbReference type="InParanoid" id="W4JVJ1"/>
<accession>W4JVJ1</accession>
<feature type="transmembrane region" description="Helical" evidence="1">
    <location>
        <begin position="257"/>
        <end position="279"/>
    </location>
</feature>
<keyword evidence="4" id="KW-1185">Reference proteome</keyword>
<dbReference type="PANTHER" id="PTHR40465">
    <property type="entry name" value="CHROMOSOME 1, WHOLE GENOME SHOTGUN SEQUENCE"/>
    <property type="match status" value="1"/>
</dbReference>
<proteinExistence type="predicted"/>
<sequence>MSNLDIDVRGSLGVILIGGLGATALSGAIAVLTFLYFRTYPDDRFHTKALIFANRRGSRRAIDAVHTCLINVSSWHGLVSHFGDPNMKDFIPTYLSILFTCFASYSVHCFYSYAMWKISEKWYLTAPLMFMATLRLALGFSKPAPHSIILNDTSRNSRIHGRSDSTIRTIQLNSWHLFITRYVWSITSAYSLSAAIDIYLSITLTYFLRVHRKRIGMLGTNKILDRIMLNTLNNGVITCTAALMSLISWFAFRGTLIFLGTHFLIGKFYTISVISTLVMRRFLREKYNRHTFVSGANRLQYGPGSPRLFEYTVASSVDAVQTPDSARTFVITAPPKASVEKIQYDELGRPIVGARNDNVFQPLEIA</sequence>
<dbReference type="Proteomes" id="UP000030671">
    <property type="component" value="Unassembled WGS sequence"/>
</dbReference>
<protein>
    <recommendedName>
        <fullName evidence="2">DUF6534 domain-containing protein</fullName>
    </recommendedName>
</protein>